<evidence type="ECO:0000313" key="1">
    <source>
        <dbReference type="EMBL" id="BFH74105.1"/>
    </source>
</evidence>
<dbReference type="RefSeq" id="WP_369609646.1">
    <property type="nucleotide sequence ID" value="NZ_AP031322.1"/>
</dbReference>
<accession>A0AAT9GTH6</accession>
<dbReference type="GeneID" id="92354997"/>
<protein>
    <submittedName>
        <fullName evidence="1">DUF123 domain-containing protein</fullName>
    </submittedName>
</protein>
<name>A0AAT9GTH6_9CREN</name>
<dbReference type="CDD" id="cd10441">
    <property type="entry name" value="GIY-YIG_COG1833"/>
    <property type="match status" value="1"/>
</dbReference>
<dbReference type="PANTHER" id="PTHR37460:SF1">
    <property type="entry name" value="ENDONUCLEASE III"/>
    <property type="match status" value="1"/>
</dbReference>
<dbReference type="InterPro" id="IPR002837">
    <property type="entry name" value="DUF123"/>
</dbReference>
<organism evidence="1">
    <name type="scientific">Sulfurisphaera javensis</name>
    <dbReference type="NCBI Taxonomy" id="2049879"/>
    <lineage>
        <taxon>Archaea</taxon>
        <taxon>Thermoproteota</taxon>
        <taxon>Thermoprotei</taxon>
        <taxon>Sulfolobales</taxon>
        <taxon>Sulfolobaceae</taxon>
        <taxon>Sulfurisphaera</taxon>
    </lineage>
</organism>
<dbReference type="EMBL" id="AP031322">
    <property type="protein sequence ID" value="BFH74105.1"/>
    <property type="molecule type" value="Genomic_DNA"/>
</dbReference>
<reference evidence="1" key="1">
    <citation type="submission" date="2024-03" db="EMBL/GenBank/DDBJ databases">
        <title>Complete genome sequence of Sulfurisphaera javensis strain KD-1.</title>
        <authorList>
            <person name="Sakai H."/>
            <person name="Nur N."/>
            <person name="Suwanto A."/>
            <person name="Kurosawa N."/>
        </authorList>
    </citation>
    <scope>NUCLEOTIDE SEQUENCE</scope>
    <source>
        <strain evidence="1">KD-1</strain>
    </source>
</reference>
<proteinExistence type="predicted"/>
<gene>
    <name evidence="1" type="ORF">SJAV_20490</name>
</gene>
<dbReference type="PANTHER" id="PTHR37460">
    <property type="entry name" value="ENDONUCLEASE III"/>
    <property type="match status" value="1"/>
</dbReference>
<dbReference type="KEGG" id="sjv:SJAV_20490"/>
<dbReference type="AlphaFoldDB" id="A0AAT9GTH6"/>
<dbReference type="Pfam" id="PF01986">
    <property type="entry name" value="DUF123"/>
    <property type="match status" value="1"/>
</dbReference>
<sequence>MKGYIVVFKCDEGIITTKTYKFVIKSGFYAYVGSCGVNCGKRISRHLLMKGKKKHWHVDYLSDFCEPLFAIILPLKERDIVKILLLNFDYVKGFGSTDDKQNPSHLFKVSLISLLSLIRGISE</sequence>